<evidence type="ECO:0000313" key="2">
    <source>
        <dbReference type="Proteomes" id="UP001057402"/>
    </source>
</evidence>
<evidence type="ECO:0000313" key="1">
    <source>
        <dbReference type="EMBL" id="KAI4321114.1"/>
    </source>
</evidence>
<comment type="caution">
    <text evidence="1">The sequence shown here is derived from an EMBL/GenBank/DDBJ whole genome shotgun (WGS) entry which is preliminary data.</text>
</comment>
<accession>A0ACB9MCS4</accession>
<proteinExistence type="predicted"/>
<sequence length="162" mass="17610">MAASTPCAAPPATATATPPKGNLRGVLPRWAALPSTTLPPLRTRPLPPVLPVLPCRAGSLRVPAADGGAVDTESAFPASSSWGPSSSLEDYPGSSGSTKKRFRTMFTQEQKDRMIVFAERFGWRTQKHDDPTVEQFCVVNGIRRHVLKVWMHNNKHTLGKKP</sequence>
<name>A0ACB9MCS4_9MYRT</name>
<dbReference type="EMBL" id="CM042889">
    <property type="protein sequence ID" value="KAI4321114.1"/>
    <property type="molecule type" value="Genomic_DNA"/>
</dbReference>
<gene>
    <name evidence="1" type="ORF">MLD38_034534</name>
</gene>
<keyword evidence="2" id="KW-1185">Reference proteome</keyword>
<organism evidence="1 2">
    <name type="scientific">Melastoma candidum</name>
    <dbReference type="NCBI Taxonomy" id="119954"/>
    <lineage>
        <taxon>Eukaryota</taxon>
        <taxon>Viridiplantae</taxon>
        <taxon>Streptophyta</taxon>
        <taxon>Embryophyta</taxon>
        <taxon>Tracheophyta</taxon>
        <taxon>Spermatophyta</taxon>
        <taxon>Magnoliopsida</taxon>
        <taxon>eudicotyledons</taxon>
        <taxon>Gunneridae</taxon>
        <taxon>Pentapetalae</taxon>
        <taxon>rosids</taxon>
        <taxon>malvids</taxon>
        <taxon>Myrtales</taxon>
        <taxon>Melastomataceae</taxon>
        <taxon>Melastomatoideae</taxon>
        <taxon>Melastomateae</taxon>
        <taxon>Melastoma</taxon>
    </lineage>
</organism>
<protein>
    <submittedName>
        <fullName evidence="1">Uncharacterized protein</fullName>
    </submittedName>
</protein>
<dbReference type="Proteomes" id="UP001057402">
    <property type="component" value="Chromosome 10"/>
</dbReference>
<reference evidence="2" key="1">
    <citation type="journal article" date="2023" name="Front. Plant Sci.">
        <title>Chromosomal-level genome assembly of Melastoma candidum provides insights into trichome evolution.</title>
        <authorList>
            <person name="Zhong Y."/>
            <person name="Wu W."/>
            <person name="Sun C."/>
            <person name="Zou P."/>
            <person name="Liu Y."/>
            <person name="Dai S."/>
            <person name="Zhou R."/>
        </authorList>
    </citation>
    <scope>NUCLEOTIDE SEQUENCE [LARGE SCALE GENOMIC DNA]</scope>
</reference>